<proteinExistence type="predicted"/>
<dbReference type="OrthoDB" id="1684102at2759"/>
<comment type="caution">
    <text evidence="1">The sequence shown here is derived from an EMBL/GenBank/DDBJ whole genome shotgun (WGS) entry which is preliminary data.</text>
</comment>
<name>A0A9P6N8I8_9BASI</name>
<organism evidence="1 2">
    <name type="scientific">Cronartium quercuum f. sp. fusiforme G11</name>
    <dbReference type="NCBI Taxonomy" id="708437"/>
    <lineage>
        <taxon>Eukaryota</taxon>
        <taxon>Fungi</taxon>
        <taxon>Dikarya</taxon>
        <taxon>Basidiomycota</taxon>
        <taxon>Pucciniomycotina</taxon>
        <taxon>Pucciniomycetes</taxon>
        <taxon>Pucciniales</taxon>
        <taxon>Coleosporiaceae</taxon>
        <taxon>Cronartium</taxon>
    </lineage>
</organism>
<protein>
    <recommendedName>
        <fullName evidence="3">L-arabinokinase</fullName>
    </recommendedName>
</protein>
<dbReference type="InterPro" id="IPR053205">
    <property type="entry name" value="GHMP_kinase_L-arabinokinase"/>
</dbReference>
<evidence type="ECO:0000313" key="2">
    <source>
        <dbReference type="Proteomes" id="UP000886653"/>
    </source>
</evidence>
<dbReference type="SUPFAM" id="SSF53756">
    <property type="entry name" value="UDP-Glycosyltransferase/glycogen phosphorylase"/>
    <property type="match status" value="1"/>
</dbReference>
<gene>
    <name evidence="1" type="ORF">CROQUDRAFT_98200</name>
</gene>
<dbReference type="PANTHER" id="PTHR38134">
    <property type="entry name" value="SLR1395 PROTEIN"/>
    <property type="match status" value="1"/>
</dbReference>
<evidence type="ECO:0000313" key="1">
    <source>
        <dbReference type="EMBL" id="KAG0141896.1"/>
    </source>
</evidence>
<dbReference type="AlphaFoldDB" id="A0A9P6N8I8"/>
<evidence type="ECO:0008006" key="3">
    <source>
        <dbReference type="Google" id="ProtNLM"/>
    </source>
</evidence>
<reference evidence="1" key="1">
    <citation type="submission" date="2013-11" db="EMBL/GenBank/DDBJ databases">
        <title>Genome sequence of the fusiform rust pathogen reveals effectors for host alternation and coevolution with pine.</title>
        <authorList>
            <consortium name="DOE Joint Genome Institute"/>
            <person name="Smith K."/>
            <person name="Pendleton A."/>
            <person name="Kubisiak T."/>
            <person name="Anderson C."/>
            <person name="Salamov A."/>
            <person name="Aerts A."/>
            <person name="Riley R."/>
            <person name="Clum A."/>
            <person name="Lindquist E."/>
            <person name="Ence D."/>
            <person name="Campbell M."/>
            <person name="Kronenberg Z."/>
            <person name="Feau N."/>
            <person name="Dhillon B."/>
            <person name="Hamelin R."/>
            <person name="Burleigh J."/>
            <person name="Smith J."/>
            <person name="Yandell M."/>
            <person name="Nelson C."/>
            <person name="Grigoriev I."/>
            <person name="Davis J."/>
        </authorList>
    </citation>
    <scope>NUCLEOTIDE SEQUENCE</scope>
    <source>
        <strain evidence="1">G11</strain>
    </source>
</reference>
<dbReference type="Proteomes" id="UP000886653">
    <property type="component" value="Unassembled WGS sequence"/>
</dbReference>
<dbReference type="EMBL" id="MU167367">
    <property type="protein sequence ID" value="KAG0141896.1"/>
    <property type="molecule type" value="Genomic_DNA"/>
</dbReference>
<accession>A0A9P6N8I8</accession>
<sequence length="471" mass="51877">MPQRSTYKFAYYCSGHGFGHATRVAAISFELLVAGHTVFIITSAPRSVFESAFSLPRARVSYRYAEIEPAMVQPKAYDVDRSATFDNLERFINSKRRRIIDEETDWLKKEGIDCVLVDAPFVPCAAAEKAGIRSVIISNFTFCSCYSYLSMESQPSPCGSEPIQAPVDAARLEPLVKVAIADYAKADLLLRLPGAIPIPAFDTDVELPATRWVNPSIGSFKPEIHKLLDRPVNEIARQVWEMPLVVRPVSRGIYHPSRKLELLERLGVPEPLRSKGPKILLVSFGGQIISCPQPDAKPSASLLPPGWIAVVCGTYAESFAAGDPHIYAISHDSYVPDLTALADVVLGKLGYGTCSEALATMTPFVYVPRPMFVEEYGLKRMMEGVASVEMSREDFESGRWAEAIAEADRVGHRPKTDFVRRQCQASAADRSAKPVVEALERFLGSVSVGVVEVLKAIEVEEHQRTHIACSS</sequence>
<keyword evidence="2" id="KW-1185">Reference proteome</keyword>
<dbReference type="Gene3D" id="3.40.50.2000">
    <property type="entry name" value="Glycogen Phosphorylase B"/>
    <property type="match status" value="2"/>
</dbReference>
<dbReference type="PANTHER" id="PTHR38134:SF2">
    <property type="entry name" value="GALACTOKINASE"/>
    <property type="match status" value="1"/>
</dbReference>